<dbReference type="AlphaFoldDB" id="A0A9J6CBM1"/>
<evidence type="ECO:0000313" key="3">
    <source>
        <dbReference type="Proteomes" id="UP001107558"/>
    </source>
</evidence>
<evidence type="ECO:0000313" key="2">
    <source>
        <dbReference type="EMBL" id="KAG5679264.1"/>
    </source>
</evidence>
<feature type="domain" description="AMP-dependent synthetase/ligase" evidence="1">
    <location>
        <begin position="71"/>
        <end position="135"/>
    </location>
</feature>
<evidence type="ECO:0000259" key="1">
    <source>
        <dbReference type="Pfam" id="PF00501"/>
    </source>
</evidence>
<dbReference type="Proteomes" id="UP001107558">
    <property type="component" value="Chromosome 2"/>
</dbReference>
<dbReference type="Gene3D" id="3.40.50.12780">
    <property type="entry name" value="N-terminal domain of ligase-like"/>
    <property type="match status" value="1"/>
</dbReference>
<comment type="caution">
    <text evidence="2">The sequence shown here is derived from an EMBL/GenBank/DDBJ whole genome shotgun (WGS) entry which is preliminary data.</text>
</comment>
<sequence length="135" mass="15879">MIKSSSKIILKTLLSQSWKQQHQILRLTSIHLQKTRNFHLTQNSRFKFKDFEHFHDQMKNLKPKTMTELFNKTVADFPDRNALMYKKEGSDVWTAVTYKEYKNKVKQIAKAFIKLGLEKDGKVAVLAFNSKECVI</sequence>
<dbReference type="EMBL" id="JADBJN010000002">
    <property type="protein sequence ID" value="KAG5679264.1"/>
    <property type="molecule type" value="Genomic_DNA"/>
</dbReference>
<name>A0A9J6CBM1_POLVA</name>
<dbReference type="SUPFAM" id="SSF56801">
    <property type="entry name" value="Acetyl-CoA synthetase-like"/>
    <property type="match status" value="1"/>
</dbReference>
<organism evidence="2 3">
    <name type="scientific">Polypedilum vanderplanki</name>
    <name type="common">Sleeping chironomid midge</name>
    <dbReference type="NCBI Taxonomy" id="319348"/>
    <lineage>
        <taxon>Eukaryota</taxon>
        <taxon>Metazoa</taxon>
        <taxon>Ecdysozoa</taxon>
        <taxon>Arthropoda</taxon>
        <taxon>Hexapoda</taxon>
        <taxon>Insecta</taxon>
        <taxon>Pterygota</taxon>
        <taxon>Neoptera</taxon>
        <taxon>Endopterygota</taxon>
        <taxon>Diptera</taxon>
        <taxon>Nematocera</taxon>
        <taxon>Chironomoidea</taxon>
        <taxon>Chironomidae</taxon>
        <taxon>Chironominae</taxon>
        <taxon>Polypedilum</taxon>
        <taxon>Polypedilum</taxon>
    </lineage>
</organism>
<dbReference type="InterPro" id="IPR042099">
    <property type="entry name" value="ANL_N_sf"/>
</dbReference>
<proteinExistence type="predicted"/>
<dbReference type="InterPro" id="IPR000873">
    <property type="entry name" value="AMP-dep_synth/lig_dom"/>
</dbReference>
<accession>A0A9J6CBM1</accession>
<keyword evidence="3" id="KW-1185">Reference proteome</keyword>
<reference evidence="2" key="1">
    <citation type="submission" date="2021-03" db="EMBL/GenBank/DDBJ databases">
        <title>Chromosome level genome of the anhydrobiotic midge Polypedilum vanderplanki.</title>
        <authorList>
            <person name="Yoshida Y."/>
            <person name="Kikawada T."/>
            <person name="Gusev O."/>
        </authorList>
    </citation>
    <scope>NUCLEOTIDE SEQUENCE</scope>
    <source>
        <strain evidence="2">NIAS01</strain>
        <tissue evidence="2">Whole body or cell culture</tissue>
    </source>
</reference>
<protein>
    <recommendedName>
        <fullName evidence="1">AMP-dependent synthetase/ligase domain-containing protein</fullName>
    </recommendedName>
</protein>
<dbReference type="Pfam" id="PF00501">
    <property type="entry name" value="AMP-binding"/>
    <property type="match status" value="1"/>
</dbReference>
<gene>
    <name evidence="2" type="ORF">PVAND_008844</name>
</gene>
<dbReference type="OrthoDB" id="3633556at2759"/>